<dbReference type="RefSeq" id="WP_238271170.1">
    <property type="nucleotide sequence ID" value="NZ_BPQG01000010.1"/>
</dbReference>
<dbReference type="Proteomes" id="UP001055117">
    <property type="component" value="Unassembled WGS sequence"/>
</dbReference>
<sequence>MKIVLQTMPEMPEGICVGTLDGFPLIYVGRTAHVDGRALPHGEIAEALIDAVDYAAARVLGGEWSKPLALVTGLNARTCNRDRIRQWGLPPWVLVLLGRAAAHQHARALGHILQGVAMIYGDVGPFSDEEKRHRHGEITDPLAYAAHLSETANSMVAFARREREKAAAARGSVTSA</sequence>
<gene>
    <name evidence="1" type="ORF">AFCDBAGC_1039</name>
</gene>
<evidence type="ECO:0000313" key="1">
    <source>
        <dbReference type="EMBL" id="GJD43192.1"/>
    </source>
</evidence>
<dbReference type="EMBL" id="BPQG01000010">
    <property type="protein sequence ID" value="GJD43192.1"/>
    <property type="molecule type" value="Genomic_DNA"/>
</dbReference>
<accession>A0ABQ4QE70</accession>
<reference evidence="1 2" key="1">
    <citation type="journal article" date="2021" name="Front. Microbiol.">
        <title>Comprehensive Comparative Genomics and Phenotyping of Methylobacterium Species.</title>
        <authorList>
            <person name="Alessa O."/>
            <person name="Ogura Y."/>
            <person name="Fujitani Y."/>
            <person name="Takami H."/>
            <person name="Hayashi T."/>
            <person name="Sahin N."/>
            <person name="Tani A."/>
        </authorList>
    </citation>
    <scope>NUCLEOTIDE SEQUENCE [LARGE SCALE GENOMIC DNA]</scope>
    <source>
        <strain evidence="1 2">DSM 23679</strain>
    </source>
</reference>
<comment type="caution">
    <text evidence="1">The sequence shown here is derived from an EMBL/GenBank/DDBJ whole genome shotgun (WGS) entry which is preliminary data.</text>
</comment>
<keyword evidence="2" id="KW-1185">Reference proteome</keyword>
<proteinExistence type="predicted"/>
<protein>
    <submittedName>
        <fullName evidence="1">Uncharacterized protein</fullName>
    </submittedName>
</protein>
<organism evidence="1 2">
    <name type="scientific">Methylobacterium cerastii</name>
    <dbReference type="NCBI Taxonomy" id="932741"/>
    <lineage>
        <taxon>Bacteria</taxon>
        <taxon>Pseudomonadati</taxon>
        <taxon>Pseudomonadota</taxon>
        <taxon>Alphaproteobacteria</taxon>
        <taxon>Hyphomicrobiales</taxon>
        <taxon>Methylobacteriaceae</taxon>
        <taxon>Methylobacterium</taxon>
    </lineage>
</organism>
<evidence type="ECO:0000313" key="2">
    <source>
        <dbReference type="Proteomes" id="UP001055117"/>
    </source>
</evidence>
<name>A0ABQ4QE70_9HYPH</name>